<sequence length="159" mass="18319">RAVLGRFFSRFLCYFGGDFRWVLGMLGPALGRSGSPQLYDMAEPLLQWLPGPHRRIPQLLGRMRGFIARRVRENARSLDPRSPRDFIDAFLIQMDKEKDNPNSEFTMENLELTTLNLFFAGTETVSSTLRFGFLYLMKHPQVEGAPGQPQIPEFHKFPK</sequence>
<dbReference type="InterPro" id="IPR050182">
    <property type="entry name" value="Cytochrome_P450_fam2"/>
</dbReference>
<comment type="similarity">
    <text evidence="2">Belongs to the cytochrome P450 family.</text>
</comment>
<dbReference type="Pfam" id="PF00067">
    <property type="entry name" value="p450"/>
    <property type="match status" value="1"/>
</dbReference>
<dbReference type="Proteomes" id="UP000565754">
    <property type="component" value="Unassembled WGS sequence"/>
</dbReference>
<proteinExistence type="inferred from homology"/>
<dbReference type="GO" id="GO:0005506">
    <property type="term" value="F:iron ion binding"/>
    <property type="evidence" value="ECO:0007669"/>
    <property type="project" value="InterPro"/>
</dbReference>
<dbReference type="InterPro" id="IPR002401">
    <property type="entry name" value="Cyt_P450_E_grp-I"/>
</dbReference>
<name>A0A7L1E8I5_OENON</name>
<evidence type="ECO:0000256" key="2">
    <source>
        <dbReference type="ARBA" id="ARBA00010617"/>
    </source>
</evidence>
<keyword evidence="3" id="KW-0479">Metal-binding</keyword>
<dbReference type="GO" id="GO:0008392">
    <property type="term" value="F:arachidonate epoxygenase activity"/>
    <property type="evidence" value="ECO:0007669"/>
    <property type="project" value="TreeGrafter"/>
</dbReference>
<evidence type="ECO:0000256" key="3">
    <source>
        <dbReference type="ARBA" id="ARBA00022723"/>
    </source>
</evidence>
<dbReference type="GO" id="GO:0005737">
    <property type="term" value="C:cytoplasm"/>
    <property type="evidence" value="ECO:0007669"/>
    <property type="project" value="TreeGrafter"/>
</dbReference>
<keyword evidence="6" id="KW-1185">Reference proteome</keyword>
<evidence type="ECO:0000256" key="1">
    <source>
        <dbReference type="ARBA" id="ARBA00001971"/>
    </source>
</evidence>
<gene>
    <name evidence="5" type="primary">Cyp2g1_0</name>
    <name evidence="5" type="ORF">OENOEN_R15275</name>
</gene>
<organism evidence="5 6">
    <name type="scientific">Oenanthe oenanthe</name>
    <name type="common">Northern wheatear</name>
    <dbReference type="NCBI Taxonomy" id="279966"/>
    <lineage>
        <taxon>Eukaryota</taxon>
        <taxon>Metazoa</taxon>
        <taxon>Chordata</taxon>
        <taxon>Craniata</taxon>
        <taxon>Vertebrata</taxon>
        <taxon>Euteleostomi</taxon>
        <taxon>Archelosauria</taxon>
        <taxon>Archosauria</taxon>
        <taxon>Dinosauria</taxon>
        <taxon>Saurischia</taxon>
        <taxon>Theropoda</taxon>
        <taxon>Coelurosauria</taxon>
        <taxon>Aves</taxon>
        <taxon>Neognathae</taxon>
        <taxon>Neoaves</taxon>
        <taxon>Telluraves</taxon>
        <taxon>Australaves</taxon>
        <taxon>Passeriformes</taxon>
        <taxon>Muscicapidae</taxon>
        <taxon>Oenanthe</taxon>
    </lineage>
</organism>
<protein>
    <submittedName>
        <fullName evidence="5">CP2G1 protein</fullName>
    </submittedName>
</protein>
<dbReference type="GO" id="GO:0016712">
    <property type="term" value="F:oxidoreductase activity, acting on paired donors, with incorporation or reduction of molecular oxygen, reduced flavin or flavoprotein as one donor, and incorporation of one atom of oxygen"/>
    <property type="evidence" value="ECO:0007669"/>
    <property type="project" value="TreeGrafter"/>
</dbReference>
<dbReference type="GO" id="GO:0006805">
    <property type="term" value="P:xenobiotic metabolic process"/>
    <property type="evidence" value="ECO:0007669"/>
    <property type="project" value="TreeGrafter"/>
</dbReference>
<dbReference type="EMBL" id="VXBF01007933">
    <property type="protein sequence ID" value="NXM85661.1"/>
    <property type="molecule type" value="Genomic_DNA"/>
</dbReference>
<dbReference type="PANTHER" id="PTHR24300:SF424">
    <property type="entry name" value="CYTOCHROME P450"/>
    <property type="match status" value="1"/>
</dbReference>
<evidence type="ECO:0000313" key="5">
    <source>
        <dbReference type="EMBL" id="NXM85661.1"/>
    </source>
</evidence>
<dbReference type="SUPFAM" id="SSF48264">
    <property type="entry name" value="Cytochrome P450"/>
    <property type="match status" value="1"/>
</dbReference>
<dbReference type="Gene3D" id="1.10.630.10">
    <property type="entry name" value="Cytochrome P450"/>
    <property type="match status" value="1"/>
</dbReference>
<reference evidence="5 6" key="1">
    <citation type="submission" date="2019-09" db="EMBL/GenBank/DDBJ databases">
        <title>Bird 10,000 Genomes (B10K) Project - Family phase.</title>
        <authorList>
            <person name="Zhang G."/>
        </authorList>
    </citation>
    <scope>NUCLEOTIDE SEQUENCE [LARGE SCALE GENOMIC DNA]</scope>
    <source>
        <strain evidence="5">B10K-DU-001-74</strain>
        <tissue evidence="5">Muscle</tissue>
    </source>
</reference>
<dbReference type="PRINTS" id="PR00463">
    <property type="entry name" value="EP450I"/>
</dbReference>
<accession>A0A7L1E8I5</accession>
<feature type="non-terminal residue" evidence="5">
    <location>
        <position position="159"/>
    </location>
</feature>
<dbReference type="PANTHER" id="PTHR24300">
    <property type="entry name" value="CYTOCHROME P450 508A4-RELATED"/>
    <property type="match status" value="1"/>
</dbReference>
<evidence type="ECO:0000256" key="4">
    <source>
        <dbReference type="ARBA" id="ARBA00023004"/>
    </source>
</evidence>
<comment type="cofactor">
    <cofactor evidence="1">
        <name>heme</name>
        <dbReference type="ChEBI" id="CHEBI:30413"/>
    </cofactor>
</comment>
<dbReference type="GO" id="GO:0020037">
    <property type="term" value="F:heme binding"/>
    <property type="evidence" value="ECO:0007669"/>
    <property type="project" value="InterPro"/>
</dbReference>
<comment type="caution">
    <text evidence="5">The sequence shown here is derived from an EMBL/GenBank/DDBJ whole genome shotgun (WGS) entry which is preliminary data.</text>
</comment>
<evidence type="ECO:0000313" key="6">
    <source>
        <dbReference type="Proteomes" id="UP000565754"/>
    </source>
</evidence>
<keyword evidence="4" id="KW-0408">Iron</keyword>
<dbReference type="AlphaFoldDB" id="A0A7L1E8I5"/>
<dbReference type="GO" id="GO:0019373">
    <property type="term" value="P:epoxygenase P450 pathway"/>
    <property type="evidence" value="ECO:0007669"/>
    <property type="project" value="TreeGrafter"/>
</dbReference>
<feature type="non-terminal residue" evidence="5">
    <location>
        <position position="1"/>
    </location>
</feature>
<dbReference type="InterPro" id="IPR001128">
    <property type="entry name" value="Cyt_P450"/>
</dbReference>
<dbReference type="InterPro" id="IPR036396">
    <property type="entry name" value="Cyt_P450_sf"/>
</dbReference>